<dbReference type="InterPro" id="IPR029052">
    <property type="entry name" value="Metallo-depent_PP-like"/>
</dbReference>
<evidence type="ECO:0000313" key="12">
    <source>
        <dbReference type="Proteomes" id="UP001152320"/>
    </source>
</evidence>
<evidence type="ECO:0000256" key="7">
    <source>
        <dbReference type="ARBA" id="ARBA00022801"/>
    </source>
</evidence>
<evidence type="ECO:0000256" key="8">
    <source>
        <dbReference type="RuleBase" id="RU362119"/>
    </source>
</evidence>
<dbReference type="InterPro" id="IPR004843">
    <property type="entry name" value="Calcineurin-like_PHP"/>
</dbReference>
<keyword evidence="7 8" id="KW-0378">Hydrolase</keyword>
<dbReference type="OrthoDB" id="7722975at2759"/>
<dbReference type="Gene3D" id="3.60.21.10">
    <property type="match status" value="1"/>
</dbReference>
<dbReference type="AlphaFoldDB" id="A0A9Q0YP99"/>
<dbReference type="CDD" id="cd07409">
    <property type="entry name" value="MPP_CD73_N"/>
    <property type="match status" value="1"/>
</dbReference>
<evidence type="ECO:0000259" key="9">
    <source>
        <dbReference type="Pfam" id="PF00149"/>
    </source>
</evidence>
<evidence type="ECO:0000256" key="3">
    <source>
        <dbReference type="ARBA" id="ARBA00012643"/>
    </source>
</evidence>
<evidence type="ECO:0000256" key="2">
    <source>
        <dbReference type="ARBA" id="ARBA00006654"/>
    </source>
</evidence>
<feature type="domain" description="Calcineurin-like phosphoesterase" evidence="9">
    <location>
        <begin position="51"/>
        <end position="245"/>
    </location>
</feature>
<dbReference type="PROSITE" id="PS00785">
    <property type="entry name" value="5_NUCLEOTIDASE_1"/>
    <property type="match status" value="1"/>
</dbReference>
<gene>
    <name evidence="11" type="ORF">HOLleu_36444</name>
</gene>
<reference evidence="11" key="1">
    <citation type="submission" date="2021-10" db="EMBL/GenBank/DDBJ databases">
        <title>Tropical sea cucumber genome reveals ecological adaptation and Cuvierian tubules defense mechanism.</title>
        <authorList>
            <person name="Chen T."/>
        </authorList>
    </citation>
    <scope>NUCLEOTIDE SEQUENCE</scope>
    <source>
        <strain evidence="11">Nanhai2018</strain>
        <tissue evidence="11">Muscle</tissue>
    </source>
</reference>
<dbReference type="GO" id="GO:0006196">
    <property type="term" value="P:AMP catabolic process"/>
    <property type="evidence" value="ECO:0007669"/>
    <property type="project" value="TreeGrafter"/>
</dbReference>
<evidence type="ECO:0000256" key="4">
    <source>
        <dbReference type="ARBA" id="ARBA00022723"/>
    </source>
</evidence>
<dbReference type="Pfam" id="PF00149">
    <property type="entry name" value="Metallophos"/>
    <property type="match status" value="1"/>
</dbReference>
<dbReference type="PROSITE" id="PS00786">
    <property type="entry name" value="5_NUCLEOTIDASE_2"/>
    <property type="match status" value="1"/>
</dbReference>
<dbReference type="SUPFAM" id="SSF55816">
    <property type="entry name" value="5'-nucleotidase (syn. UDP-sugar hydrolase), C-terminal domain"/>
    <property type="match status" value="1"/>
</dbReference>
<keyword evidence="5" id="KW-0732">Signal</keyword>
<dbReference type="Pfam" id="PF02872">
    <property type="entry name" value="5_nucleotid_C"/>
    <property type="match status" value="1"/>
</dbReference>
<dbReference type="Proteomes" id="UP001152320">
    <property type="component" value="Chromosome 19"/>
</dbReference>
<dbReference type="GO" id="GO:0046872">
    <property type="term" value="F:metal ion binding"/>
    <property type="evidence" value="ECO:0007669"/>
    <property type="project" value="UniProtKB-KW"/>
</dbReference>
<keyword evidence="6 8" id="KW-0547">Nucleotide-binding</keyword>
<keyword evidence="12" id="KW-1185">Reference proteome</keyword>
<comment type="caution">
    <text evidence="11">The sequence shown here is derived from an EMBL/GenBank/DDBJ whole genome shotgun (WGS) entry which is preliminary data.</text>
</comment>
<dbReference type="GO" id="GO:0000166">
    <property type="term" value="F:nucleotide binding"/>
    <property type="evidence" value="ECO:0007669"/>
    <property type="project" value="UniProtKB-KW"/>
</dbReference>
<dbReference type="PANTHER" id="PTHR11575">
    <property type="entry name" value="5'-NUCLEOTIDASE-RELATED"/>
    <property type="match status" value="1"/>
</dbReference>
<dbReference type="PANTHER" id="PTHR11575:SF24">
    <property type="entry name" value="5'-NUCLEOTIDASE"/>
    <property type="match status" value="1"/>
</dbReference>
<sequence length="605" mass="66646">MDNDNKQANLTLPLFILITQQTIRTLLGRVLLCSFVCVQVCQLVTSLDLVLLHTNDVHARFEQFDKDGNECTQEKAAADECYGGVARRATKIKEIREEYHGNTLLLDGGDQFQGSQWFYHYEGAATAYFMNQLGYDAMALGNHEFDTGVGTLVSFLNKVTFPVLSCNIDARDEPGLQGLFTKSTVVKVAGERIGIVGYTYSRTPLISNSGNVIFEKEIDAIQREVNKLTSSGIDKIIAIGNSGYDMEVKIAKETRGIDIIAGGNSFKFLYSGNPPTDDVVTGPYPTVIYPSDDRRSGEKVLLVQDATFGKYLGYLKVTFDDEGRVTEYRGNPIVLDASVEQDPEILAQVAEWGEAVRASSSTVVGETYVQLDGERDSCRVQECNLGNLIADAMLDSHLTAQGEEGWSDVSIAILNSGAIRSSIGQGTIRTGDVTTALPFMDTFDMVELNGRHLMEALERSVESIDAVRLPGYFLQVSGIRVHFDLDNDPGRRVVSVEVLCSDCQIPKYKELQMGKLYKVVMTSYLARGGDGYKMIIDNKRNQKTGRLDSTVVSDYIKKQTPIIQGVEDRIIISGEIPISNGYSLCGSLSLAFFAAIWSSRFASYL</sequence>
<dbReference type="SUPFAM" id="SSF56300">
    <property type="entry name" value="Metallo-dependent phosphatases"/>
    <property type="match status" value="1"/>
</dbReference>
<evidence type="ECO:0000256" key="6">
    <source>
        <dbReference type="ARBA" id="ARBA00022741"/>
    </source>
</evidence>
<protein>
    <recommendedName>
        <fullName evidence="3">5'-nucleotidase</fullName>
        <ecNumber evidence="3">3.1.3.5</ecNumber>
    </recommendedName>
</protein>
<dbReference type="EC" id="3.1.3.5" evidence="3"/>
<dbReference type="GO" id="GO:0005886">
    <property type="term" value="C:plasma membrane"/>
    <property type="evidence" value="ECO:0007669"/>
    <property type="project" value="TreeGrafter"/>
</dbReference>
<dbReference type="InterPro" id="IPR008334">
    <property type="entry name" value="5'-Nucleotdase_C"/>
</dbReference>
<evidence type="ECO:0000256" key="1">
    <source>
        <dbReference type="ARBA" id="ARBA00000815"/>
    </source>
</evidence>
<dbReference type="InterPro" id="IPR006179">
    <property type="entry name" value="5_nucleotidase/apyrase"/>
</dbReference>
<proteinExistence type="inferred from homology"/>
<dbReference type="EMBL" id="JAIZAY010000019">
    <property type="protein sequence ID" value="KAJ8023877.1"/>
    <property type="molecule type" value="Genomic_DNA"/>
</dbReference>
<comment type="catalytic activity">
    <reaction evidence="1">
        <text>a ribonucleoside 5'-phosphate + H2O = a ribonucleoside + phosphate</text>
        <dbReference type="Rhea" id="RHEA:12484"/>
        <dbReference type="ChEBI" id="CHEBI:15377"/>
        <dbReference type="ChEBI" id="CHEBI:18254"/>
        <dbReference type="ChEBI" id="CHEBI:43474"/>
        <dbReference type="ChEBI" id="CHEBI:58043"/>
        <dbReference type="EC" id="3.1.3.5"/>
    </reaction>
</comment>
<keyword evidence="4" id="KW-0479">Metal-binding</keyword>
<dbReference type="InterPro" id="IPR006146">
    <property type="entry name" value="5'-Nucleotdase_CS"/>
</dbReference>
<organism evidence="11 12">
    <name type="scientific">Holothuria leucospilota</name>
    <name type="common">Black long sea cucumber</name>
    <name type="synonym">Mertensiothuria leucospilota</name>
    <dbReference type="NCBI Taxonomy" id="206669"/>
    <lineage>
        <taxon>Eukaryota</taxon>
        <taxon>Metazoa</taxon>
        <taxon>Echinodermata</taxon>
        <taxon>Eleutherozoa</taxon>
        <taxon>Echinozoa</taxon>
        <taxon>Holothuroidea</taxon>
        <taxon>Aspidochirotacea</taxon>
        <taxon>Aspidochirotida</taxon>
        <taxon>Holothuriidae</taxon>
        <taxon>Holothuria</taxon>
    </lineage>
</organism>
<evidence type="ECO:0000256" key="5">
    <source>
        <dbReference type="ARBA" id="ARBA00022729"/>
    </source>
</evidence>
<accession>A0A9Q0YP99</accession>
<dbReference type="FunFam" id="3.60.21.10:FF:000020">
    <property type="entry name" value="NT5E isoform 4"/>
    <property type="match status" value="1"/>
</dbReference>
<dbReference type="PRINTS" id="PR01607">
    <property type="entry name" value="APYRASEFAMLY"/>
</dbReference>
<name>A0A9Q0YP99_HOLLE</name>
<feature type="domain" description="5'-Nucleotidase C-terminal" evidence="10">
    <location>
        <begin position="363"/>
        <end position="535"/>
    </location>
</feature>
<evidence type="ECO:0000313" key="11">
    <source>
        <dbReference type="EMBL" id="KAJ8023877.1"/>
    </source>
</evidence>
<dbReference type="FunFam" id="3.90.780.10:FF:000001">
    <property type="entry name" value="NT5E isoform 3"/>
    <property type="match status" value="1"/>
</dbReference>
<dbReference type="GO" id="GO:0008253">
    <property type="term" value="F:5'-nucleotidase activity"/>
    <property type="evidence" value="ECO:0007669"/>
    <property type="project" value="UniProtKB-EC"/>
</dbReference>
<dbReference type="InterPro" id="IPR036907">
    <property type="entry name" value="5'-Nucleotdase_C_sf"/>
</dbReference>
<evidence type="ECO:0000259" key="10">
    <source>
        <dbReference type="Pfam" id="PF02872"/>
    </source>
</evidence>
<comment type="similarity">
    <text evidence="2 8">Belongs to the 5'-nucleotidase family.</text>
</comment>
<dbReference type="Gene3D" id="3.90.780.10">
    <property type="entry name" value="5'-Nucleotidase, C-terminal domain"/>
    <property type="match status" value="1"/>
</dbReference>